<reference evidence="2" key="1">
    <citation type="journal article" date="2019" name="Int. J. Syst. Evol. Microbiol.">
        <title>The Global Catalogue of Microorganisms (GCM) 10K type strain sequencing project: providing services to taxonomists for standard genome sequencing and annotation.</title>
        <authorList>
            <consortium name="The Broad Institute Genomics Platform"/>
            <consortium name="The Broad Institute Genome Sequencing Center for Infectious Disease"/>
            <person name="Wu L."/>
            <person name="Ma J."/>
        </authorList>
    </citation>
    <scope>NUCLEOTIDE SEQUENCE [LARGE SCALE GENOMIC DNA]</scope>
    <source>
        <strain evidence="2">CCUG 56042</strain>
    </source>
</reference>
<gene>
    <name evidence="1" type="ORF">ACFPTO_14595</name>
</gene>
<dbReference type="Proteomes" id="UP001596103">
    <property type="component" value="Unassembled WGS sequence"/>
</dbReference>
<dbReference type="EMBL" id="JBHSMP010000016">
    <property type="protein sequence ID" value="MFC5430021.1"/>
    <property type="molecule type" value="Genomic_DNA"/>
</dbReference>
<keyword evidence="2" id="KW-1185">Reference proteome</keyword>
<accession>A0ABW0JA84</accession>
<protein>
    <submittedName>
        <fullName evidence="1">Uncharacterized protein</fullName>
    </submittedName>
</protein>
<comment type="caution">
    <text evidence="1">The sequence shown here is derived from an EMBL/GenBank/DDBJ whole genome shotgun (WGS) entry which is preliminary data.</text>
</comment>
<evidence type="ECO:0000313" key="2">
    <source>
        <dbReference type="Proteomes" id="UP001596103"/>
    </source>
</evidence>
<sequence length="49" mass="5152">MYGLTGIEMAQGIREDRFKVAKLGVGNFAASAVWNAALSIQQGIPVSGK</sequence>
<evidence type="ECO:0000313" key="1">
    <source>
        <dbReference type="EMBL" id="MFC5430021.1"/>
    </source>
</evidence>
<name>A0ABW0JA84_9BURK</name>
<dbReference type="RefSeq" id="WP_377712081.1">
    <property type="nucleotide sequence ID" value="NZ_JBHSMP010000016.1"/>
</dbReference>
<proteinExistence type="predicted"/>
<organism evidence="1 2">
    <name type="scientific">Paraburkholderia denitrificans</name>
    <dbReference type="NCBI Taxonomy" id="694025"/>
    <lineage>
        <taxon>Bacteria</taxon>
        <taxon>Pseudomonadati</taxon>
        <taxon>Pseudomonadota</taxon>
        <taxon>Betaproteobacteria</taxon>
        <taxon>Burkholderiales</taxon>
        <taxon>Burkholderiaceae</taxon>
        <taxon>Paraburkholderia</taxon>
    </lineage>
</organism>